<name>A0A6J5NRP1_9CAUD</name>
<sequence>MMDLLSLVSSERRAAIGFDNDETLLDAREKSLEYMKGEMRDVPALPMRSKAVSTDVNDAIETLLPDLVEIFTGSDDVVAFTPVGEEDEEAAKQETDYINHVVFRENDGFMLLYSAFKDALSVKTGIWTWWWEDYRYEDEVIEIGSAEELQSILMQAQSGRYEVVSVEPDGDVLKVTVKKPNGGGCVKIKCVPPEDFAVAKDTVALRDATYCAMRSYPRAQDLIADGYDEAKVKRLPAYVELDEQINRARSTAGEEDETADTELRQVEIVQHFIKVVEGRKTKLYRIVTGADETVELERDEVEHVQFAAVTPYPVSHRFYGRSVADLVMEIQRIRTSLVRMLLDSGYFALNQRHEVGEDDASANTIADLLRNEPGMPVRSRTGRAVRAISAGALNFDVQGALEFTATMSEQRTGIVRNAQGLNPDTLHDTAKGAAAMMNNAQKRTRLIARIFAETGVKDLFMGVHATVRAHASKASKVQLRNKWVDIDATSWGSRSDMTIELGVGAGGQEHDLMMARSAGDVMERIAMSPTGQQIISPDNVYNMGRRLIEKMGFKSADPYLTDPKTVQAQEPQPNPEAAKAQADMEIQRQKAQADLTLAREKMQLQMQLEREKAQLEADLRREQFQHEAQLAAESNYMQGGRNADTSIGPVRDGGAVG</sequence>
<evidence type="ECO:0000313" key="3">
    <source>
        <dbReference type="EMBL" id="CAB4157844.1"/>
    </source>
</evidence>
<keyword evidence="1" id="KW-0175">Coiled coil</keyword>
<organism evidence="3">
    <name type="scientific">uncultured Caudovirales phage</name>
    <dbReference type="NCBI Taxonomy" id="2100421"/>
    <lineage>
        <taxon>Viruses</taxon>
        <taxon>Duplodnaviria</taxon>
        <taxon>Heunggongvirae</taxon>
        <taxon>Uroviricota</taxon>
        <taxon>Caudoviricetes</taxon>
        <taxon>Peduoviridae</taxon>
        <taxon>Maltschvirus</taxon>
        <taxon>Maltschvirus maltsch</taxon>
    </lineage>
</organism>
<gene>
    <name evidence="3" type="ORF">UFOVP679_49</name>
</gene>
<proteinExistence type="predicted"/>
<dbReference type="InterPro" id="IPR056909">
    <property type="entry name" value="SU10_portal"/>
</dbReference>
<dbReference type="EMBL" id="LR796660">
    <property type="protein sequence ID" value="CAB4157844.1"/>
    <property type="molecule type" value="Genomic_DNA"/>
</dbReference>
<protein>
    <recommendedName>
        <fullName evidence="4">Portal protein</fullName>
    </recommendedName>
</protein>
<evidence type="ECO:0008006" key="4">
    <source>
        <dbReference type="Google" id="ProtNLM"/>
    </source>
</evidence>
<feature type="region of interest" description="Disordered" evidence="2">
    <location>
        <begin position="630"/>
        <end position="657"/>
    </location>
</feature>
<dbReference type="Pfam" id="PF23899">
    <property type="entry name" value="SU10_portal"/>
    <property type="match status" value="1"/>
</dbReference>
<evidence type="ECO:0000256" key="1">
    <source>
        <dbReference type="SAM" id="Coils"/>
    </source>
</evidence>
<feature type="coiled-coil region" evidence="1">
    <location>
        <begin position="581"/>
        <end position="625"/>
    </location>
</feature>
<reference evidence="3" key="1">
    <citation type="submission" date="2020-04" db="EMBL/GenBank/DDBJ databases">
        <authorList>
            <person name="Chiriac C."/>
            <person name="Salcher M."/>
            <person name="Ghai R."/>
            <person name="Kavagutti S V."/>
        </authorList>
    </citation>
    <scope>NUCLEOTIDE SEQUENCE</scope>
</reference>
<accession>A0A6J5NRP1</accession>
<evidence type="ECO:0000256" key="2">
    <source>
        <dbReference type="SAM" id="MobiDB-lite"/>
    </source>
</evidence>